<sequence length="91" mass="9847">MKGLLSSGVVEWEIGLESLTPDRALALRAQGHRADSVGTRWVVRVGSESALQSVLGELVRAGIKIGSVEPRRESLEEHFVRALGARREGSL</sequence>
<dbReference type="EMBL" id="VBOV01000080">
    <property type="protein sequence ID" value="TMQ60349.1"/>
    <property type="molecule type" value="Genomic_DNA"/>
</dbReference>
<proteinExistence type="predicted"/>
<evidence type="ECO:0000313" key="1">
    <source>
        <dbReference type="EMBL" id="TMQ60349.1"/>
    </source>
</evidence>
<dbReference type="AlphaFoldDB" id="A0A538T9N5"/>
<dbReference type="Proteomes" id="UP000320913">
    <property type="component" value="Unassembled WGS sequence"/>
</dbReference>
<evidence type="ECO:0000313" key="2">
    <source>
        <dbReference type="Proteomes" id="UP000320913"/>
    </source>
</evidence>
<gene>
    <name evidence="1" type="ORF">E6K75_02995</name>
</gene>
<organism evidence="1 2">
    <name type="scientific">Eiseniibacteriota bacterium</name>
    <dbReference type="NCBI Taxonomy" id="2212470"/>
    <lineage>
        <taxon>Bacteria</taxon>
        <taxon>Candidatus Eiseniibacteriota</taxon>
    </lineage>
</organism>
<evidence type="ECO:0008006" key="3">
    <source>
        <dbReference type="Google" id="ProtNLM"/>
    </source>
</evidence>
<reference evidence="1 2" key="1">
    <citation type="journal article" date="2019" name="Nat. Microbiol.">
        <title>Mediterranean grassland soil C-N compound turnover is dependent on rainfall and depth, and is mediated by genomically divergent microorganisms.</title>
        <authorList>
            <person name="Diamond S."/>
            <person name="Andeer P.F."/>
            <person name="Li Z."/>
            <person name="Crits-Christoph A."/>
            <person name="Burstein D."/>
            <person name="Anantharaman K."/>
            <person name="Lane K.R."/>
            <person name="Thomas B.C."/>
            <person name="Pan C."/>
            <person name="Northen T.R."/>
            <person name="Banfield J.F."/>
        </authorList>
    </citation>
    <scope>NUCLEOTIDE SEQUENCE [LARGE SCALE GENOMIC DNA]</scope>
    <source>
        <strain evidence="1">WS_5</strain>
    </source>
</reference>
<comment type="caution">
    <text evidence="1">The sequence shown here is derived from an EMBL/GenBank/DDBJ whole genome shotgun (WGS) entry which is preliminary data.</text>
</comment>
<protein>
    <recommendedName>
        <fullName evidence="3">DUF4162 domain-containing protein</fullName>
    </recommendedName>
</protein>
<accession>A0A538T9N5</accession>
<name>A0A538T9N5_UNCEI</name>